<keyword evidence="2" id="KW-1185">Reference proteome</keyword>
<evidence type="ECO:0000313" key="2">
    <source>
        <dbReference type="Proteomes" id="UP001372338"/>
    </source>
</evidence>
<dbReference type="EMBL" id="JAYWIO010000005">
    <property type="protein sequence ID" value="KAK7259938.1"/>
    <property type="molecule type" value="Genomic_DNA"/>
</dbReference>
<dbReference type="Proteomes" id="UP001372338">
    <property type="component" value="Unassembled WGS sequence"/>
</dbReference>
<accession>A0AAN9EU17</accession>
<protein>
    <submittedName>
        <fullName evidence="1">Uncharacterized protein</fullName>
    </submittedName>
</protein>
<gene>
    <name evidence="1" type="ORF">RIF29_25567</name>
</gene>
<dbReference type="AlphaFoldDB" id="A0AAN9EU17"/>
<proteinExistence type="predicted"/>
<organism evidence="1 2">
    <name type="scientific">Crotalaria pallida</name>
    <name type="common">Smooth rattlebox</name>
    <name type="synonym">Crotalaria striata</name>
    <dbReference type="NCBI Taxonomy" id="3830"/>
    <lineage>
        <taxon>Eukaryota</taxon>
        <taxon>Viridiplantae</taxon>
        <taxon>Streptophyta</taxon>
        <taxon>Embryophyta</taxon>
        <taxon>Tracheophyta</taxon>
        <taxon>Spermatophyta</taxon>
        <taxon>Magnoliopsida</taxon>
        <taxon>eudicotyledons</taxon>
        <taxon>Gunneridae</taxon>
        <taxon>Pentapetalae</taxon>
        <taxon>rosids</taxon>
        <taxon>fabids</taxon>
        <taxon>Fabales</taxon>
        <taxon>Fabaceae</taxon>
        <taxon>Papilionoideae</taxon>
        <taxon>50 kb inversion clade</taxon>
        <taxon>genistoids sensu lato</taxon>
        <taxon>core genistoids</taxon>
        <taxon>Crotalarieae</taxon>
        <taxon>Crotalaria</taxon>
    </lineage>
</organism>
<evidence type="ECO:0000313" key="1">
    <source>
        <dbReference type="EMBL" id="KAK7259938.1"/>
    </source>
</evidence>
<name>A0AAN9EU17_CROPI</name>
<reference evidence="1 2" key="1">
    <citation type="submission" date="2024-01" db="EMBL/GenBank/DDBJ databases">
        <title>The genomes of 5 underutilized Papilionoideae crops provide insights into root nodulation and disease resistanc.</title>
        <authorList>
            <person name="Yuan L."/>
        </authorList>
    </citation>
    <scope>NUCLEOTIDE SEQUENCE [LARGE SCALE GENOMIC DNA]</scope>
    <source>
        <strain evidence="1">ZHUSHIDOU_FW_LH</strain>
        <tissue evidence="1">Leaf</tissue>
    </source>
</reference>
<sequence length="92" mass="10613">MASMVGIKSEKALIKWYGDDDICDDEGEWVVRLGLDVLEHGNKWCGCLGFGVWQLGWWLLMKMLMEIAMEQRMMDAFNHFFPSFSDHPPSPS</sequence>
<comment type="caution">
    <text evidence="1">The sequence shown here is derived from an EMBL/GenBank/DDBJ whole genome shotgun (WGS) entry which is preliminary data.</text>
</comment>